<dbReference type="EMBL" id="RWGX01000002">
    <property type="protein sequence ID" value="RVU89449.1"/>
    <property type="molecule type" value="Genomic_DNA"/>
</dbReference>
<name>A0AA94F233_9FLAO</name>
<proteinExistence type="predicted"/>
<comment type="caution">
    <text evidence="1">The sequence shown here is derived from an EMBL/GenBank/DDBJ whole genome shotgun (WGS) entry which is preliminary data.</text>
</comment>
<accession>A0AA94F233</accession>
<dbReference type="RefSeq" id="WP_127821626.1">
    <property type="nucleotide sequence ID" value="NZ_RWGX02000005.1"/>
</dbReference>
<dbReference type="Gene3D" id="3.40.50.2000">
    <property type="entry name" value="Glycogen Phosphorylase B"/>
    <property type="match status" value="1"/>
</dbReference>
<evidence type="ECO:0000313" key="1">
    <source>
        <dbReference type="EMBL" id="RVU89449.1"/>
    </source>
</evidence>
<reference evidence="1" key="1">
    <citation type="submission" date="2018-12" db="EMBL/GenBank/DDBJ databases">
        <title>Draft genome sequence of Flaovobacterium columnare BGFS27 isolated from channel catfish in Alabama.</title>
        <authorList>
            <person name="Cai W."/>
            <person name="Arias C."/>
        </authorList>
    </citation>
    <scope>NUCLEOTIDE SEQUENCE [LARGE SCALE GENOMIC DNA]</scope>
    <source>
        <strain evidence="1">BGFS27</strain>
    </source>
</reference>
<dbReference type="AlphaFoldDB" id="A0AA94F233"/>
<protein>
    <submittedName>
        <fullName evidence="1">Uncharacterized protein</fullName>
    </submittedName>
</protein>
<dbReference type="SUPFAM" id="SSF53756">
    <property type="entry name" value="UDP-Glycosyltransferase/glycogen phosphorylase"/>
    <property type="match status" value="1"/>
</dbReference>
<gene>
    <name evidence="1" type="ORF">EJB19_00985</name>
</gene>
<organism evidence="1">
    <name type="scientific">Flavobacterium columnare</name>
    <dbReference type="NCBI Taxonomy" id="996"/>
    <lineage>
        <taxon>Bacteria</taxon>
        <taxon>Pseudomonadati</taxon>
        <taxon>Bacteroidota</taxon>
        <taxon>Flavobacteriia</taxon>
        <taxon>Flavobacteriales</taxon>
        <taxon>Flavobacteriaceae</taxon>
        <taxon>Flavobacterium</taxon>
    </lineage>
</organism>
<sequence>MKKNIAFIEMETHSALLEQWYLLVAEMPRIDFHFYVSQKVYDKLTAIPEQHLTIIHSILKTDFSIYDAVVVNTIHRNYDDYKTLFEEKAVLCLVHNINFSLFFKTISWKNIFKEKEKLTYFLKLYWKEKVASKRKVITKAKKLGVISSSALETVKKQGVFLDKIEFIQMNYCKQFEFPEGKIIQIVMPGNVSNKRKDIDMVFRVIQKLKPQTKLHFTFLGKPENKIILKQLEILKKSSHSNISITHYHQFIPWEEYSQVISKAHLLLCPIKQATSFYWVDEKYGETKVSGAEADCIYNGKIALFPENYPKMDWENLLYKNEEELLGILENLTIEKLYLAYHKLEKKIPQYNKESVVQGLEEILLNLQ</sequence>